<dbReference type="RefSeq" id="XP_020434093.1">
    <property type="nucleotide sequence ID" value="XM_020576104.1"/>
</dbReference>
<comment type="caution">
    <text evidence="2">The sequence shown here is derived from an EMBL/GenBank/DDBJ whole genome shotgun (WGS) entry which is preliminary data.</text>
</comment>
<dbReference type="Proteomes" id="UP000001396">
    <property type="component" value="Unassembled WGS sequence"/>
</dbReference>
<feature type="compositionally biased region" description="Low complexity" evidence="1">
    <location>
        <begin position="21"/>
        <end position="30"/>
    </location>
</feature>
<evidence type="ECO:0000313" key="3">
    <source>
        <dbReference type="Proteomes" id="UP000001396"/>
    </source>
</evidence>
<sequence length="30" mass="3117">MVSTKVDGEETATPTVGNGGNFTNNGFEEN</sequence>
<evidence type="ECO:0000313" key="2">
    <source>
        <dbReference type="EMBL" id="EFA81976.1"/>
    </source>
</evidence>
<organism evidence="2 3">
    <name type="scientific">Heterostelium pallidum (strain ATCC 26659 / Pp 5 / PN500)</name>
    <name type="common">Cellular slime mold</name>
    <name type="synonym">Polysphondylium pallidum</name>
    <dbReference type="NCBI Taxonomy" id="670386"/>
    <lineage>
        <taxon>Eukaryota</taxon>
        <taxon>Amoebozoa</taxon>
        <taxon>Evosea</taxon>
        <taxon>Eumycetozoa</taxon>
        <taxon>Dictyostelia</taxon>
        <taxon>Acytosteliales</taxon>
        <taxon>Acytosteliaceae</taxon>
        <taxon>Heterostelium</taxon>
    </lineage>
</organism>
<evidence type="ECO:0000256" key="1">
    <source>
        <dbReference type="SAM" id="MobiDB-lite"/>
    </source>
</evidence>
<proteinExistence type="predicted"/>
<accession>D3B9R4</accession>
<name>D3B9R4_HETP5</name>
<protein>
    <submittedName>
        <fullName evidence="2">Uncharacterized protein</fullName>
    </submittedName>
</protein>
<dbReference type="InParanoid" id="D3B9R4"/>
<keyword evidence="3" id="KW-1185">Reference proteome</keyword>
<feature type="region of interest" description="Disordered" evidence="1">
    <location>
        <begin position="1"/>
        <end position="30"/>
    </location>
</feature>
<dbReference type="EMBL" id="ADBJ01000022">
    <property type="protein sequence ID" value="EFA81976.1"/>
    <property type="molecule type" value="Genomic_DNA"/>
</dbReference>
<dbReference type="GeneID" id="31360696"/>
<reference evidence="2 3" key="1">
    <citation type="journal article" date="2011" name="Genome Res.">
        <title>Phylogeny-wide analysis of social amoeba genomes highlights ancient origins for complex intercellular communication.</title>
        <authorList>
            <person name="Heidel A.J."/>
            <person name="Lawal H.M."/>
            <person name="Felder M."/>
            <person name="Schilde C."/>
            <person name="Helps N.R."/>
            <person name="Tunggal B."/>
            <person name="Rivero F."/>
            <person name="John U."/>
            <person name="Schleicher M."/>
            <person name="Eichinger L."/>
            <person name="Platzer M."/>
            <person name="Noegel A.A."/>
            <person name="Schaap P."/>
            <person name="Gloeckner G."/>
        </authorList>
    </citation>
    <scope>NUCLEOTIDE SEQUENCE [LARGE SCALE GENOMIC DNA]</scope>
    <source>
        <strain evidence="3">ATCC 26659 / Pp 5 / PN500</strain>
    </source>
</reference>
<gene>
    <name evidence="2" type="ORF">PPL_05210</name>
</gene>
<dbReference type="AlphaFoldDB" id="D3B9R4"/>